<proteinExistence type="predicted"/>
<evidence type="ECO:0000313" key="4">
    <source>
        <dbReference type="EMBL" id="OKL62317.1"/>
    </source>
</evidence>
<keyword evidence="2" id="KW-1133">Transmembrane helix</keyword>
<feature type="region of interest" description="Disordered" evidence="1">
    <location>
        <begin position="290"/>
        <end position="333"/>
    </location>
</feature>
<dbReference type="GeneID" id="31002788"/>
<dbReference type="PANTHER" id="PTHR37013">
    <property type="entry name" value="INTEGRAL MEMBRANE PROTEIN (AFU_ORTHOLOGUE AFUA_1G05950)-RELATED"/>
    <property type="match status" value="1"/>
</dbReference>
<feature type="transmembrane region" description="Helical" evidence="2">
    <location>
        <begin position="84"/>
        <end position="109"/>
    </location>
</feature>
<sequence length="359" mass="40555">MVLNFDAGGLNGISGFLHNSNNWLTAFVIFLLLMAMYNAVELAVMVLVSFRRFRGLYFWSLLLSALLGVIPYSVGFMLKFFTLVTPWVSCSILTIGWWTMVTGQAVVLYSRLHLVLRSSRRLKQVLYMIMINAVFLHIPTTVLTFGSNFRDDSIDFVLGYNIMEKIEITGFSLQEAIISGLYLYETYKLLHISRKNKAHRRIQYQIIAINIFIIVMDLSLLILEYASQYSIQICLKAAVYSVKLKLEFAVLGQLVDFIRNKASGYHHEQSQGSEIAMGSTNMSMAGSRKRYAGQDAGLPSTRADDPHFYGQTTTSVMPNEGENSSEERLNLPSGIIMTKTEFSATVNHKRGDSEDQCTY</sequence>
<dbReference type="EMBL" id="LFMY01000003">
    <property type="protein sequence ID" value="OKL62317.1"/>
    <property type="molecule type" value="Genomic_DNA"/>
</dbReference>
<evidence type="ECO:0000256" key="2">
    <source>
        <dbReference type="SAM" id="Phobius"/>
    </source>
</evidence>
<evidence type="ECO:0000313" key="5">
    <source>
        <dbReference type="Proteomes" id="UP000214365"/>
    </source>
</evidence>
<dbReference type="AlphaFoldDB" id="A0A225B8Q3"/>
<dbReference type="InterPro" id="IPR056120">
    <property type="entry name" value="DUF7703"/>
</dbReference>
<dbReference type="PANTHER" id="PTHR37013:SF6">
    <property type="entry name" value="INTEGRAL MEMBRANE PROTEIN"/>
    <property type="match status" value="1"/>
</dbReference>
<evidence type="ECO:0000259" key="3">
    <source>
        <dbReference type="Pfam" id="PF24802"/>
    </source>
</evidence>
<dbReference type="OrthoDB" id="405906at2759"/>
<dbReference type="RefSeq" id="XP_020122438.1">
    <property type="nucleotide sequence ID" value="XM_020265141.1"/>
</dbReference>
<keyword evidence="2" id="KW-0472">Membrane</keyword>
<accession>A0A225B8Q3</accession>
<keyword evidence="2" id="KW-0812">Transmembrane</keyword>
<reference evidence="4 5" key="1">
    <citation type="submission" date="2015-06" db="EMBL/GenBank/DDBJ databases">
        <title>Talaromyces atroroseus IBT 11181 draft genome.</title>
        <authorList>
            <person name="Rasmussen K.B."/>
            <person name="Rasmussen S."/>
            <person name="Petersen B."/>
            <person name="Sicheritz-Ponten T."/>
            <person name="Mortensen U.H."/>
            <person name="Thrane U."/>
        </authorList>
    </citation>
    <scope>NUCLEOTIDE SEQUENCE [LARGE SCALE GENOMIC DNA]</scope>
    <source>
        <strain evidence="4 5">IBT 11181</strain>
    </source>
</reference>
<gene>
    <name evidence="4" type="ORF">UA08_03033</name>
</gene>
<protein>
    <recommendedName>
        <fullName evidence="3">DUF7703 domain-containing protein</fullName>
    </recommendedName>
</protein>
<name>A0A225B8Q3_TALAT</name>
<feature type="transmembrane region" description="Helical" evidence="2">
    <location>
        <begin position="204"/>
        <end position="226"/>
    </location>
</feature>
<comment type="caution">
    <text evidence="4">The sequence shown here is derived from an EMBL/GenBank/DDBJ whole genome shotgun (WGS) entry which is preliminary data.</text>
</comment>
<feature type="transmembrane region" description="Helical" evidence="2">
    <location>
        <begin position="125"/>
        <end position="146"/>
    </location>
</feature>
<dbReference type="Pfam" id="PF24802">
    <property type="entry name" value="DUF7703"/>
    <property type="match status" value="1"/>
</dbReference>
<feature type="transmembrane region" description="Helical" evidence="2">
    <location>
        <begin position="23"/>
        <end position="44"/>
    </location>
</feature>
<organism evidence="4 5">
    <name type="scientific">Talaromyces atroroseus</name>
    <dbReference type="NCBI Taxonomy" id="1441469"/>
    <lineage>
        <taxon>Eukaryota</taxon>
        <taxon>Fungi</taxon>
        <taxon>Dikarya</taxon>
        <taxon>Ascomycota</taxon>
        <taxon>Pezizomycotina</taxon>
        <taxon>Eurotiomycetes</taxon>
        <taxon>Eurotiomycetidae</taxon>
        <taxon>Eurotiales</taxon>
        <taxon>Trichocomaceae</taxon>
        <taxon>Talaromyces</taxon>
        <taxon>Talaromyces sect. Trachyspermi</taxon>
    </lineage>
</organism>
<evidence type="ECO:0000256" key="1">
    <source>
        <dbReference type="SAM" id="MobiDB-lite"/>
    </source>
</evidence>
<feature type="transmembrane region" description="Helical" evidence="2">
    <location>
        <begin position="166"/>
        <end position="184"/>
    </location>
</feature>
<dbReference type="Proteomes" id="UP000214365">
    <property type="component" value="Unassembled WGS sequence"/>
</dbReference>
<keyword evidence="5" id="KW-1185">Reference proteome</keyword>
<feature type="transmembrane region" description="Helical" evidence="2">
    <location>
        <begin position="56"/>
        <end position="78"/>
    </location>
</feature>
<feature type="domain" description="DUF7703" evidence="3">
    <location>
        <begin position="29"/>
        <end position="262"/>
    </location>
</feature>